<dbReference type="AlphaFoldDB" id="A0A2N5J456"/>
<feature type="compositionally biased region" description="Polar residues" evidence="6">
    <location>
        <begin position="135"/>
        <end position="150"/>
    </location>
</feature>
<keyword evidence="2" id="KW-1003">Cell membrane</keyword>
<comment type="subcellular location">
    <subcellularLocation>
        <location evidence="1">Cell membrane</location>
        <topology evidence="1">Multi-pass membrane protein</topology>
    </subcellularLocation>
</comment>
<feature type="region of interest" description="Disordered" evidence="6">
    <location>
        <begin position="135"/>
        <end position="185"/>
    </location>
</feature>
<feature type="transmembrane region" description="Helical" evidence="7">
    <location>
        <begin position="433"/>
        <end position="458"/>
    </location>
</feature>
<evidence type="ECO:0000256" key="4">
    <source>
        <dbReference type="ARBA" id="ARBA00022989"/>
    </source>
</evidence>
<feature type="domain" description="ABC3 transporter permease C-terminal" evidence="8">
    <location>
        <begin position="393"/>
        <end position="463"/>
    </location>
</feature>
<dbReference type="OrthoDB" id="9812886at2"/>
<evidence type="ECO:0000256" key="3">
    <source>
        <dbReference type="ARBA" id="ARBA00022692"/>
    </source>
</evidence>
<dbReference type="PANTHER" id="PTHR30572">
    <property type="entry name" value="MEMBRANE COMPONENT OF TRANSPORTER-RELATED"/>
    <property type="match status" value="1"/>
</dbReference>
<organism evidence="9 10">
    <name type="scientific">Bifidobacterium parmae</name>
    <dbReference type="NCBI Taxonomy" id="361854"/>
    <lineage>
        <taxon>Bacteria</taxon>
        <taxon>Bacillati</taxon>
        <taxon>Actinomycetota</taxon>
        <taxon>Actinomycetes</taxon>
        <taxon>Bifidobacteriales</taxon>
        <taxon>Bifidobacteriaceae</taxon>
        <taxon>Bifidobacterium</taxon>
    </lineage>
</organism>
<dbReference type="PANTHER" id="PTHR30572:SF9">
    <property type="entry name" value="ABC TRANSPORTER PERMEASE PROTEIN"/>
    <property type="match status" value="1"/>
</dbReference>
<name>A0A2N5J456_9BIFI</name>
<evidence type="ECO:0000256" key="6">
    <source>
        <dbReference type="SAM" id="MobiDB-lite"/>
    </source>
</evidence>
<evidence type="ECO:0000313" key="10">
    <source>
        <dbReference type="Proteomes" id="UP000235034"/>
    </source>
</evidence>
<keyword evidence="3 7" id="KW-0812">Transmembrane</keyword>
<feature type="region of interest" description="Disordered" evidence="6">
    <location>
        <begin position="305"/>
        <end position="330"/>
    </location>
</feature>
<comment type="caution">
    <text evidence="9">The sequence shown here is derived from an EMBL/GenBank/DDBJ whole genome shotgun (WGS) entry which is preliminary data.</text>
</comment>
<dbReference type="EMBL" id="NMWT01000010">
    <property type="protein sequence ID" value="PLS29010.1"/>
    <property type="molecule type" value="Genomic_DNA"/>
</dbReference>
<evidence type="ECO:0000256" key="5">
    <source>
        <dbReference type="ARBA" id="ARBA00023136"/>
    </source>
</evidence>
<evidence type="ECO:0000256" key="1">
    <source>
        <dbReference type="ARBA" id="ARBA00004651"/>
    </source>
</evidence>
<gene>
    <name evidence="9" type="ORF">Uis4E_0947</name>
</gene>
<proteinExistence type="predicted"/>
<dbReference type="Pfam" id="PF02687">
    <property type="entry name" value="FtsX"/>
    <property type="match status" value="1"/>
</dbReference>
<feature type="transmembrane region" description="Helical" evidence="7">
    <location>
        <begin position="389"/>
        <end position="412"/>
    </location>
</feature>
<feature type="compositionally biased region" description="Gly residues" evidence="6">
    <location>
        <begin position="166"/>
        <end position="185"/>
    </location>
</feature>
<feature type="compositionally biased region" description="Low complexity" evidence="6">
    <location>
        <begin position="151"/>
        <end position="165"/>
    </location>
</feature>
<protein>
    <submittedName>
        <fullName evidence="9">ABC transporter permease</fullName>
    </submittedName>
</protein>
<evidence type="ECO:0000256" key="2">
    <source>
        <dbReference type="ARBA" id="ARBA00022475"/>
    </source>
</evidence>
<keyword evidence="4 7" id="KW-1133">Transmembrane helix</keyword>
<keyword evidence="10" id="KW-1185">Reference proteome</keyword>
<feature type="transmembrane region" description="Helical" evidence="7">
    <location>
        <begin position="569"/>
        <end position="591"/>
    </location>
</feature>
<feature type="region of interest" description="Disordered" evidence="6">
    <location>
        <begin position="67"/>
        <end position="97"/>
    </location>
</feature>
<feature type="transmembrane region" description="Helical" evidence="7">
    <location>
        <begin position="20"/>
        <end position="38"/>
    </location>
</feature>
<dbReference type="RefSeq" id="WP_101622099.1">
    <property type="nucleotide sequence ID" value="NZ_NMWT01000010.1"/>
</dbReference>
<feature type="compositionally biased region" description="Low complexity" evidence="6">
    <location>
        <begin position="501"/>
        <end position="538"/>
    </location>
</feature>
<evidence type="ECO:0000313" key="9">
    <source>
        <dbReference type="EMBL" id="PLS29010.1"/>
    </source>
</evidence>
<dbReference type="GO" id="GO:0022857">
    <property type="term" value="F:transmembrane transporter activity"/>
    <property type="evidence" value="ECO:0007669"/>
    <property type="project" value="TreeGrafter"/>
</dbReference>
<sequence length="601" mass="60769">MFVLKNAWRSVVRNKGRNILIVVIVAIIAAAATIGLSIRNAAETARETGLASTSVTATIGVDREAMMDKAKQAASSDSSDSSDSSSDSSGQPDFGSMRDALDQSALSLADYEKYAKAASVDVGTYYTETTSVNGTDAFQPVESTTSNEANSSDSSSSSDSAASGDAQGGNGQGGPGGMGGQGGGMGMDSGDFSLVGFSSDEAVAAAANGTFTMSSGKVFGYDSSSDGDVIVSKALADFNGLKVGDTITVADLSGDDTTYELTIVGIYKNATSSNTGANGPMGGTSSDPDNAIYTSVSTLKKLGLSTESTSSSDSTGSDDSSSTDSSATTQTSASRTQLSFTYVLGGKDDYETFVKDVEKAGLDDTYTVSSADVENYESSLVPLDNLAKFALTLLIIVLAVGAVVLVVLNLFNVRERKYEVGVLTAIGIRKSKVAAQFVTELLIVTMIGIALGVAGGAAASVPVSNQLLAQQVSSQESEASSRQAQFGRDADMPGTPGGSGDSSANGSSSDDSSASNGSSNGSSDSGSSDAQSSQPARSGGQGGPGGFSQAVDYVSEIDATVNLKVVGQLVLIGLALTLVSALAGIVAIIRYEPLQILADRS</sequence>
<evidence type="ECO:0000259" key="8">
    <source>
        <dbReference type="Pfam" id="PF02687"/>
    </source>
</evidence>
<dbReference type="GO" id="GO:0005886">
    <property type="term" value="C:plasma membrane"/>
    <property type="evidence" value="ECO:0007669"/>
    <property type="project" value="UniProtKB-SubCell"/>
</dbReference>
<feature type="region of interest" description="Disordered" evidence="6">
    <location>
        <begin position="472"/>
        <end position="547"/>
    </location>
</feature>
<reference evidence="9 10" key="1">
    <citation type="submission" date="2017-07" db="EMBL/GenBank/DDBJ databases">
        <title>Bifidobacterium novel species.</title>
        <authorList>
            <person name="Lugli G.A."/>
            <person name="Milani C."/>
            <person name="Duranti S."/>
            <person name="Mangifesta M."/>
        </authorList>
    </citation>
    <scope>NUCLEOTIDE SEQUENCE [LARGE SCALE GENOMIC DNA]</scope>
    <source>
        <strain evidence="9 10">77</strain>
    </source>
</reference>
<dbReference type="InterPro" id="IPR003838">
    <property type="entry name" value="ABC3_permease_C"/>
</dbReference>
<evidence type="ECO:0000256" key="7">
    <source>
        <dbReference type="SAM" id="Phobius"/>
    </source>
</evidence>
<feature type="compositionally biased region" description="Low complexity" evidence="6">
    <location>
        <begin position="472"/>
        <end position="485"/>
    </location>
</feature>
<keyword evidence="5 7" id="KW-0472">Membrane</keyword>
<feature type="compositionally biased region" description="Low complexity" evidence="6">
    <location>
        <begin position="75"/>
        <end position="89"/>
    </location>
</feature>
<dbReference type="InterPro" id="IPR050250">
    <property type="entry name" value="Macrolide_Exporter_MacB"/>
</dbReference>
<accession>A0A2N5J456</accession>
<dbReference type="Proteomes" id="UP000235034">
    <property type="component" value="Unassembled WGS sequence"/>
</dbReference>